<dbReference type="EMBL" id="FZPH01000002">
    <property type="protein sequence ID" value="SNS91885.1"/>
    <property type="molecule type" value="Genomic_DNA"/>
</dbReference>
<proteinExistence type="predicted"/>
<keyword evidence="2" id="KW-1185">Reference proteome</keyword>
<reference evidence="1 2" key="1">
    <citation type="submission" date="2017-06" db="EMBL/GenBank/DDBJ databases">
        <authorList>
            <person name="Kim H.J."/>
            <person name="Triplett B.A."/>
        </authorList>
    </citation>
    <scope>NUCLEOTIDE SEQUENCE [LARGE SCALE GENOMIC DNA]</scope>
    <source>
        <strain evidence="1 2">CGMCC 4.5593</strain>
    </source>
</reference>
<name>A0A239IEA1_9ACTN</name>
<gene>
    <name evidence="1" type="ORF">SAMN05421812_102357</name>
</gene>
<sequence>MKRRSLGCFGGGGGLRVVTEGGVGNMTVRVVAGPLRTVYLAAFCDAGVKRHGVACPPDVSAGHGRW</sequence>
<protein>
    <submittedName>
        <fullName evidence="1">Uncharacterized protein</fullName>
    </submittedName>
</protein>
<dbReference type="Proteomes" id="UP000198362">
    <property type="component" value="Unassembled WGS sequence"/>
</dbReference>
<organism evidence="1 2">
    <name type="scientific">Asanoa hainanensis</name>
    <dbReference type="NCBI Taxonomy" id="560556"/>
    <lineage>
        <taxon>Bacteria</taxon>
        <taxon>Bacillati</taxon>
        <taxon>Actinomycetota</taxon>
        <taxon>Actinomycetes</taxon>
        <taxon>Micromonosporales</taxon>
        <taxon>Micromonosporaceae</taxon>
        <taxon>Asanoa</taxon>
    </lineage>
</organism>
<dbReference type="AlphaFoldDB" id="A0A239IEA1"/>
<evidence type="ECO:0000313" key="2">
    <source>
        <dbReference type="Proteomes" id="UP000198362"/>
    </source>
</evidence>
<accession>A0A239IEA1</accession>
<evidence type="ECO:0000313" key="1">
    <source>
        <dbReference type="EMBL" id="SNS91885.1"/>
    </source>
</evidence>